<feature type="compositionally biased region" description="Basic and acidic residues" evidence="9">
    <location>
        <begin position="160"/>
        <end position="189"/>
    </location>
</feature>
<evidence type="ECO:0000256" key="9">
    <source>
        <dbReference type="SAM" id="MobiDB-lite"/>
    </source>
</evidence>
<evidence type="ECO:0000256" key="4">
    <source>
        <dbReference type="ARBA" id="ARBA00022753"/>
    </source>
</evidence>
<feature type="region of interest" description="Disordered" evidence="9">
    <location>
        <begin position="244"/>
        <end position="320"/>
    </location>
</feature>
<dbReference type="AlphaFoldDB" id="A0A9D3MEH7"/>
<evidence type="ECO:0000256" key="8">
    <source>
        <dbReference type="SAM" id="Coils"/>
    </source>
</evidence>
<comment type="caution">
    <text evidence="11">The sequence shown here is derived from an EMBL/GenBank/DDBJ whole genome shotgun (WGS) entry which is preliminary data.</text>
</comment>
<name>A0A9D3MEH7_ANGAN</name>
<dbReference type="InterPro" id="IPR037202">
    <property type="entry name" value="ESCRT_assembly_dom"/>
</dbReference>
<comment type="subcellular location">
    <subcellularLocation>
        <location evidence="1">Late endosome membrane</location>
        <topology evidence="1">Peripheral membrane protein</topology>
    </subcellularLocation>
</comment>
<dbReference type="PROSITE" id="PS51314">
    <property type="entry name" value="VPS37_C"/>
    <property type="match status" value="1"/>
</dbReference>
<evidence type="ECO:0000313" key="12">
    <source>
        <dbReference type="Proteomes" id="UP001044222"/>
    </source>
</evidence>
<gene>
    <name evidence="11" type="ORF">ANANG_G00161490</name>
</gene>
<evidence type="ECO:0000259" key="10">
    <source>
        <dbReference type="PROSITE" id="PS51314"/>
    </source>
</evidence>
<dbReference type="EMBL" id="JAFIRN010000008">
    <property type="protein sequence ID" value="KAG5844343.1"/>
    <property type="molecule type" value="Genomic_DNA"/>
</dbReference>
<keyword evidence="3 7" id="KW-0813">Transport</keyword>
<feature type="coiled-coil region" evidence="8">
    <location>
        <begin position="74"/>
        <end position="131"/>
    </location>
</feature>
<dbReference type="GO" id="GO:0006612">
    <property type="term" value="P:protein targeting to membrane"/>
    <property type="evidence" value="ECO:0007669"/>
    <property type="project" value="TreeGrafter"/>
</dbReference>
<keyword evidence="8" id="KW-0175">Coiled coil</keyword>
<feature type="domain" description="VPS37 C-terminal" evidence="10">
    <location>
        <begin position="88"/>
        <end position="177"/>
    </location>
</feature>
<dbReference type="Proteomes" id="UP001044222">
    <property type="component" value="Chromosome 8"/>
</dbReference>
<feature type="compositionally biased region" description="Polar residues" evidence="9">
    <location>
        <begin position="310"/>
        <end position="320"/>
    </location>
</feature>
<keyword evidence="12" id="KW-1185">Reference proteome</keyword>
<evidence type="ECO:0000256" key="7">
    <source>
        <dbReference type="PROSITE-ProRule" id="PRU00646"/>
    </source>
</evidence>
<accession>A0A9D3MEH7</accession>
<evidence type="ECO:0000256" key="5">
    <source>
        <dbReference type="ARBA" id="ARBA00022927"/>
    </source>
</evidence>
<evidence type="ECO:0000256" key="1">
    <source>
        <dbReference type="ARBA" id="ARBA00004633"/>
    </source>
</evidence>
<dbReference type="PANTHER" id="PTHR13678">
    <property type="entry name" value="VACUOLAR PROTEIN SORTING-ASSOCIATED PROTEIN 37"/>
    <property type="match status" value="1"/>
</dbReference>
<protein>
    <recommendedName>
        <fullName evidence="10">VPS37 C-terminal domain-containing protein</fullName>
    </recommendedName>
</protein>
<dbReference type="Pfam" id="PF07200">
    <property type="entry name" value="Mod_r"/>
    <property type="match status" value="1"/>
</dbReference>
<dbReference type="Gene3D" id="1.10.287.660">
    <property type="entry name" value="Helix hairpin bin"/>
    <property type="match status" value="1"/>
</dbReference>
<dbReference type="GO" id="GO:0000813">
    <property type="term" value="C:ESCRT I complex"/>
    <property type="evidence" value="ECO:0007669"/>
    <property type="project" value="UniProtKB-ARBA"/>
</dbReference>
<evidence type="ECO:0000313" key="11">
    <source>
        <dbReference type="EMBL" id="KAG5844343.1"/>
    </source>
</evidence>
<dbReference type="InterPro" id="IPR009851">
    <property type="entry name" value="Mod_r"/>
</dbReference>
<dbReference type="GO" id="GO:0031902">
    <property type="term" value="C:late endosome membrane"/>
    <property type="evidence" value="ECO:0007669"/>
    <property type="project" value="UniProtKB-SubCell"/>
</dbReference>
<feature type="compositionally biased region" description="Low complexity" evidence="9">
    <location>
        <begin position="244"/>
        <end position="257"/>
    </location>
</feature>
<keyword evidence="4" id="KW-0967">Endosome</keyword>
<dbReference type="GO" id="GO:0043162">
    <property type="term" value="P:ubiquitin-dependent protein catabolic process via the multivesicular body sorting pathway"/>
    <property type="evidence" value="ECO:0007669"/>
    <property type="project" value="TreeGrafter"/>
</dbReference>
<evidence type="ECO:0000256" key="2">
    <source>
        <dbReference type="ARBA" id="ARBA00007617"/>
    </source>
</evidence>
<feature type="region of interest" description="Disordered" evidence="9">
    <location>
        <begin position="160"/>
        <end position="199"/>
    </location>
</feature>
<reference evidence="11" key="1">
    <citation type="submission" date="2021-01" db="EMBL/GenBank/DDBJ databases">
        <title>A chromosome-scale assembly of European eel, Anguilla anguilla.</title>
        <authorList>
            <person name="Henkel C."/>
            <person name="Jong-Raadsen S.A."/>
            <person name="Dufour S."/>
            <person name="Weltzien F.-A."/>
            <person name="Palstra A.P."/>
            <person name="Pelster B."/>
            <person name="Spaink H.P."/>
            <person name="Van Den Thillart G.E."/>
            <person name="Jansen H."/>
            <person name="Zahm M."/>
            <person name="Klopp C."/>
            <person name="Cedric C."/>
            <person name="Louis A."/>
            <person name="Berthelot C."/>
            <person name="Parey E."/>
            <person name="Roest Crollius H."/>
            <person name="Montfort J."/>
            <person name="Robinson-Rechavi M."/>
            <person name="Bucao C."/>
            <person name="Bouchez O."/>
            <person name="Gislard M."/>
            <person name="Lluch J."/>
            <person name="Milhes M."/>
            <person name="Lampietro C."/>
            <person name="Lopez Roques C."/>
            <person name="Donnadieu C."/>
            <person name="Braasch I."/>
            <person name="Desvignes T."/>
            <person name="Postlethwait J."/>
            <person name="Bobe J."/>
            <person name="Guiguen Y."/>
            <person name="Dirks R."/>
        </authorList>
    </citation>
    <scope>NUCLEOTIDE SEQUENCE</scope>
    <source>
        <strain evidence="11">Tag_6206</strain>
        <tissue evidence="11">Liver</tissue>
    </source>
</reference>
<comment type="similarity">
    <text evidence="2">Belongs to the VPS37 family.</text>
</comment>
<dbReference type="GO" id="GO:0006623">
    <property type="term" value="P:protein targeting to vacuole"/>
    <property type="evidence" value="ECO:0007669"/>
    <property type="project" value="TreeGrafter"/>
</dbReference>
<comment type="function">
    <text evidence="6">Component of the ESCRT-I complex, a regulator of vesicular trafficking process. Required for the sorting of endocytic ubiquitinated cargos into multivesicular bodies. May be involved in cell growth and differentiation.</text>
</comment>
<organism evidence="11 12">
    <name type="scientific">Anguilla anguilla</name>
    <name type="common">European freshwater eel</name>
    <name type="synonym">Muraena anguilla</name>
    <dbReference type="NCBI Taxonomy" id="7936"/>
    <lineage>
        <taxon>Eukaryota</taxon>
        <taxon>Metazoa</taxon>
        <taxon>Chordata</taxon>
        <taxon>Craniata</taxon>
        <taxon>Vertebrata</taxon>
        <taxon>Euteleostomi</taxon>
        <taxon>Actinopterygii</taxon>
        <taxon>Neopterygii</taxon>
        <taxon>Teleostei</taxon>
        <taxon>Anguilliformes</taxon>
        <taxon>Anguillidae</taxon>
        <taxon>Anguilla</taxon>
    </lineage>
</organism>
<dbReference type="InterPro" id="IPR029012">
    <property type="entry name" value="Helix_hairpin_bin_sf"/>
</dbReference>
<evidence type="ECO:0000256" key="3">
    <source>
        <dbReference type="ARBA" id="ARBA00022448"/>
    </source>
</evidence>
<dbReference type="SUPFAM" id="SSF140111">
    <property type="entry name" value="Endosomal sorting complex assembly domain"/>
    <property type="match status" value="1"/>
</dbReference>
<proteinExistence type="inferred from homology"/>
<keyword evidence="5 7" id="KW-0653">Protein transport</keyword>
<dbReference type="PANTHER" id="PTHR13678:SF24">
    <property type="entry name" value="SI:CH211-284F22.3"/>
    <property type="match status" value="1"/>
</dbReference>
<sequence>MSHNRDPNSTPDGFRVLNTSELRELLKDEEKMDQIVRLSEKFQELQVDRETLLTTNRSLAEESLARRPRLQNGKLQLAEKYKELERATAACREKQRQLEAYSEKHSPQTAQNLLQEEVARAEEESEDLLERFMEGSVPLEGFLESFQSSRRAYHIRRAQAEKIQEFSRPERSLRKHRQPEPEKKAEQQEPRPNGFIAQGPPRVFQLRYGLTPAIILPHFPHPPPRPPPTAPAYLPWTPSRVRPTPWGPAPRWRARPAGGPPGDRTASRVAGQARAFTATLPAQPSPAGASVSIVPLPRLSGRGAEEGRYMSQSSHGTHAA</sequence>
<evidence type="ECO:0000256" key="6">
    <source>
        <dbReference type="ARBA" id="ARBA00025010"/>
    </source>
</evidence>